<dbReference type="PIRSF" id="PIRSF005567">
    <property type="entry name" value="Coatomer_beta'_subunit"/>
    <property type="match status" value="1"/>
</dbReference>
<dbReference type="InterPro" id="IPR011044">
    <property type="entry name" value="Quino_amine_DH_bsu"/>
</dbReference>
<feature type="repeat" description="WD" evidence="14">
    <location>
        <begin position="54"/>
        <end position="86"/>
    </location>
</feature>
<evidence type="ECO:0000313" key="19">
    <source>
        <dbReference type="Proteomes" id="UP000189580"/>
    </source>
</evidence>
<dbReference type="CDD" id="cd00200">
    <property type="entry name" value="WD40"/>
    <property type="match status" value="1"/>
</dbReference>
<dbReference type="Gene3D" id="2.130.10.10">
    <property type="entry name" value="YVTN repeat-like/Quinoprotein amine dehydrogenase"/>
    <property type="match status" value="1"/>
</dbReference>
<dbReference type="Pfam" id="PF23953">
    <property type="entry name" value="TPR_COPA_B"/>
    <property type="match status" value="1"/>
</dbReference>
<dbReference type="GeneID" id="30033908"/>
<dbReference type="SUPFAM" id="SSF50978">
    <property type="entry name" value="WD40 repeat-like"/>
    <property type="match status" value="1"/>
</dbReference>
<evidence type="ECO:0000256" key="2">
    <source>
        <dbReference type="ARBA" id="ARBA00010844"/>
    </source>
</evidence>
<accession>A0A161HFR9</accession>
<evidence type="ECO:0000256" key="8">
    <source>
        <dbReference type="ARBA" id="ARBA00022927"/>
    </source>
</evidence>
<reference evidence="18 19" key="1">
    <citation type="submission" date="2016-02" db="EMBL/GenBank/DDBJ databases">
        <title>Complete genome sequence and transcriptome regulation of the pentose utilising yeast Sugiyamaella lignohabitans.</title>
        <authorList>
            <person name="Bellasio M."/>
            <person name="Peymann A."/>
            <person name="Valli M."/>
            <person name="Sipitzky M."/>
            <person name="Graf A."/>
            <person name="Sauer M."/>
            <person name="Marx H."/>
            <person name="Mattanovich D."/>
        </authorList>
    </citation>
    <scope>NUCLEOTIDE SEQUENCE [LARGE SCALE GENOMIC DNA]</scope>
    <source>
        <strain evidence="18 19">CBS 10342</strain>
    </source>
</reference>
<gene>
    <name evidence="18" type="primary">SEC27</name>
    <name evidence="18" type="ORF">AWJ20_2040</name>
</gene>
<dbReference type="Gene3D" id="1.25.40.470">
    <property type="match status" value="1"/>
</dbReference>
<dbReference type="SUPFAM" id="SSF50969">
    <property type="entry name" value="YVTN repeat-like/Quinoprotein amine dehydrogenase"/>
    <property type="match status" value="1"/>
</dbReference>
<dbReference type="InterPro" id="IPR050844">
    <property type="entry name" value="Coatomer_complex_subunit"/>
</dbReference>
<evidence type="ECO:0000259" key="17">
    <source>
        <dbReference type="Pfam" id="PF23953"/>
    </source>
</evidence>
<feature type="domain" description="COPA/B second beta-propeller" evidence="16">
    <location>
        <begin position="279"/>
        <end position="537"/>
    </location>
</feature>
<evidence type="ECO:0000256" key="4">
    <source>
        <dbReference type="ARBA" id="ARBA00022490"/>
    </source>
</evidence>
<dbReference type="Proteomes" id="UP000189580">
    <property type="component" value="Chromosome b"/>
</dbReference>
<dbReference type="EMBL" id="CP014503">
    <property type="protein sequence ID" value="ANB14450.1"/>
    <property type="molecule type" value="Genomic_DNA"/>
</dbReference>
<comment type="similarity">
    <text evidence="2 13">Belongs to the WD repeat COPB2 family.</text>
</comment>
<dbReference type="PANTHER" id="PTHR19876:SF2">
    <property type="entry name" value="COATOMER SUBUNIT BETA"/>
    <property type="match status" value="1"/>
</dbReference>
<dbReference type="GO" id="GO:0006891">
    <property type="term" value="P:intra-Golgi vesicle-mediated transport"/>
    <property type="evidence" value="ECO:0007669"/>
    <property type="project" value="TreeGrafter"/>
</dbReference>
<evidence type="ECO:0000256" key="13">
    <source>
        <dbReference type="PIRNR" id="PIRNR005567"/>
    </source>
</evidence>
<dbReference type="PANTHER" id="PTHR19876">
    <property type="entry name" value="COATOMER"/>
    <property type="match status" value="1"/>
</dbReference>
<evidence type="ECO:0000256" key="9">
    <source>
        <dbReference type="ARBA" id="ARBA00023034"/>
    </source>
</evidence>
<evidence type="ECO:0000256" key="14">
    <source>
        <dbReference type="PROSITE-ProRule" id="PRU00221"/>
    </source>
</evidence>
<keyword evidence="5 14" id="KW-0853">WD repeat</keyword>
<keyword evidence="10 13" id="KW-0472">Membrane</keyword>
<dbReference type="SMART" id="SM00320">
    <property type="entry name" value="WD40"/>
    <property type="match status" value="5"/>
</dbReference>
<evidence type="ECO:0000259" key="16">
    <source>
        <dbReference type="Pfam" id="PF04053"/>
    </source>
</evidence>
<feature type="repeat" description="WD" evidence="14">
    <location>
        <begin position="97"/>
        <end position="139"/>
    </location>
</feature>
<dbReference type="InterPro" id="IPR019775">
    <property type="entry name" value="WD40_repeat_CS"/>
</dbReference>
<evidence type="ECO:0000256" key="1">
    <source>
        <dbReference type="ARBA" id="ARBA00004347"/>
    </source>
</evidence>
<comment type="subunit">
    <text evidence="13">Oligomeric complex that consists of at least the alpha, beta, beta', gamma, delta, epsilon and zeta subunits.</text>
</comment>
<dbReference type="GO" id="GO:0005198">
    <property type="term" value="F:structural molecule activity"/>
    <property type="evidence" value="ECO:0007669"/>
    <property type="project" value="UniProtKB-UniRule"/>
</dbReference>
<evidence type="ECO:0000256" key="10">
    <source>
        <dbReference type="ARBA" id="ARBA00023136"/>
    </source>
</evidence>
<dbReference type="Pfam" id="PF00400">
    <property type="entry name" value="WD40"/>
    <property type="match status" value="4"/>
</dbReference>
<evidence type="ECO:0000256" key="7">
    <source>
        <dbReference type="ARBA" id="ARBA00022892"/>
    </source>
</evidence>
<dbReference type="InterPro" id="IPR036322">
    <property type="entry name" value="WD40_repeat_dom_sf"/>
</dbReference>
<dbReference type="FunFam" id="2.130.10.10:FF:000016">
    <property type="entry name" value="Coatomer alpha subunit, putative"/>
    <property type="match status" value="1"/>
</dbReference>
<evidence type="ECO:0000313" key="18">
    <source>
        <dbReference type="EMBL" id="ANB14450.1"/>
    </source>
</evidence>
<keyword evidence="8 13" id="KW-0653">Protein transport</keyword>
<dbReference type="PROSITE" id="PS50294">
    <property type="entry name" value="WD_REPEATS_REGION"/>
    <property type="match status" value="3"/>
</dbReference>
<comment type="subcellular location">
    <subcellularLocation>
        <location evidence="1 13">Cytoplasmic vesicle</location>
        <location evidence="1 13">COPI-coated vesicle membrane</location>
        <topology evidence="1 13">Peripheral membrane protein</topology>
        <orientation evidence="1 13">Cytoplasmic side</orientation>
    </subcellularLocation>
    <subcellularLocation>
        <location evidence="13">Golgi apparatus membrane</location>
        <topology evidence="13">Peripheral membrane protein</topology>
        <orientation evidence="13">Cytoplasmic side</orientation>
    </subcellularLocation>
    <text evidence="13">The coatomer is cytoplasmic or polymerized on the cytoplasmic side of the Golgi, as well as on the vesicles/buds originating from it.</text>
</comment>
<evidence type="ECO:0000256" key="3">
    <source>
        <dbReference type="ARBA" id="ARBA00022448"/>
    </source>
</evidence>
<dbReference type="KEGG" id="slb:AWJ20_2040"/>
<dbReference type="CDD" id="cd22947">
    <property type="entry name" value="Coatomer_WDAD_beta-like"/>
    <property type="match status" value="1"/>
</dbReference>
<dbReference type="OrthoDB" id="10261470at2759"/>
<evidence type="ECO:0000256" key="6">
    <source>
        <dbReference type="ARBA" id="ARBA00022737"/>
    </source>
</evidence>
<dbReference type="InterPro" id="IPR016453">
    <property type="entry name" value="COPB2"/>
</dbReference>
<dbReference type="InterPro" id="IPR001680">
    <property type="entry name" value="WD40_rpt"/>
</dbReference>
<keyword evidence="19" id="KW-1185">Reference proteome</keyword>
<dbReference type="GO" id="GO:0006888">
    <property type="term" value="P:endoplasmic reticulum to Golgi vesicle-mediated transport"/>
    <property type="evidence" value="ECO:0007669"/>
    <property type="project" value="TreeGrafter"/>
</dbReference>
<keyword evidence="7 13" id="KW-0931">ER-Golgi transport</keyword>
<comment type="function">
    <text evidence="12 13">The coatomer is a cytosolic protein complex that binds to dilysine motifs and reversibly associates with Golgi non-clathrin-coated vesicles, which further mediate biosynthetic protein transport from the ER, via the Golgi up to the trans Golgi network. Coatomer complex is required for budding from Golgi membranes, and is essential for the retrograde Golgi-to-ER transport of dilysine-tagged proteins.</text>
</comment>
<proteinExistence type="inferred from homology"/>
<dbReference type="PROSITE" id="PS00678">
    <property type="entry name" value="WD_REPEATS_1"/>
    <property type="match status" value="1"/>
</dbReference>
<evidence type="ECO:0000256" key="11">
    <source>
        <dbReference type="ARBA" id="ARBA00023329"/>
    </source>
</evidence>
<keyword evidence="4 13" id="KW-0963">Cytoplasm</keyword>
<dbReference type="InterPro" id="IPR015943">
    <property type="entry name" value="WD40/YVTN_repeat-like_dom_sf"/>
</dbReference>
<dbReference type="Pfam" id="PF04053">
    <property type="entry name" value="B-prop_COPA_B_2nd"/>
    <property type="match status" value="1"/>
</dbReference>
<keyword evidence="11 13" id="KW-0968">Cytoplasmic vesicle</keyword>
<dbReference type="RefSeq" id="XP_018736927.1">
    <property type="nucleotide sequence ID" value="XM_018878967.1"/>
</dbReference>
<feature type="domain" description="COPA/B TPR" evidence="17">
    <location>
        <begin position="554"/>
        <end position="733"/>
    </location>
</feature>
<feature type="repeat" description="WD" evidence="14">
    <location>
        <begin position="185"/>
        <end position="226"/>
    </location>
</feature>
<dbReference type="FunFam" id="1.25.40.470:FF:000001">
    <property type="entry name" value="Coatomer subunit beta"/>
    <property type="match status" value="1"/>
</dbReference>
<organism evidence="18 19">
    <name type="scientific">Sugiyamaella lignohabitans</name>
    <dbReference type="NCBI Taxonomy" id="796027"/>
    <lineage>
        <taxon>Eukaryota</taxon>
        <taxon>Fungi</taxon>
        <taxon>Dikarya</taxon>
        <taxon>Ascomycota</taxon>
        <taxon>Saccharomycotina</taxon>
        <taxon>Dipodascomycetes</taxon>
        <taxon>Dipodascales</taxon>
        <taxon>Trichomonascaceae</taxon>
        <taxon>Sugiyamaella</taxon>
    </lineage>
</organism>
<dbReference type="GO" id="GO:0006886">
    <property type="term" value="P:intracellular protein transport"/>
    <property type="evidence" value="ECO:0007669"/>
    <property type="project" value="UniProtKB-UniRule"/>
</dbReference>
<name>A0A161HFR9_9ASCO</name>
<evidence type="ECO:0000256" key="15">
    <source>
        <dbReference type="SAM" id="MobiDB-lite"/>
    </source>
</evidence>
<evidence type="ECO:0000256" key="12">
    <source>
        <dbReference type="ARBA" id="ARBA00025536"/>
    </source>
</evidence>
<sequence length="831" mass="92511">MNYETQVVVKTIDVSHLPVRAGRFVARKNWIVLGSDDYMVRVFNYNTGEKVTQFEAHPDYIRVLVVHPTQPFVLTAGDDMTIKLWNWDQGWRNTQTFEGHSHYVMYLAFNPKDPNTFASACLDKTVKIWSLGSSTPNFTLEAHETKGANFVEYYPQSDKPYLITTSDDRTIRVWDYQTKSCVATMADHMNNVSFAVFHPELPVIISGSEDSTIKIWNANTYKLEQTLNYGLERAWCAACKKGSNLMALGFDAGSVVLQLGKEEPAISMDPNGRLIWSKHSEVFSSVVKGGDDVNDGDFLPIAQKDLGNVEVYPTQLNHSPNGRFVAVTGDGEYIIYTALAWRNKSFGSGLDFAWAQDSNEYAVRESTSSIRLFKNFKERPIGHLNIGYSATQIYGGTLLGINGGEFVAFYDWESGLLVRRIDVEASQVVWSDSGELVAIITDDSFYILRFSRDAFQLAVQNNSVSEDDGVEESFEVAYDISDSVRTGKWVGDCFIYTTFSNRLNYLVGGEVYTISHFDKQMYLLGYIPRDNAIYLADKDVNVTAYKLSLAVVEYQTVVLRGDMDYAAEILEKVPDNEKTKVARFLEAQGYPELALEVSRDSDHRFDLAVSLDKLDIAEEIASSVDDEHKWKSLGDKSLLSWNVILAEKSFKAAHDFESLLLIYTSTGNKPGAAELAEEAVKAGKYNLAFNAYWYVGDTDACIKLLNDTGRSSEAALFALTYGGDVDGSVKKWKDGLVKSGRSKIAQSISEPSQDKELFPANVGQKVTTLPSIGGDLIDVDDIATPEPEPQSAEEAELIEVEAEAEPESDPTAEDKAEETEDADAEVEKDSL</sequence>
<dbReference type="PROSITE" id="PS50082">
    <property type="entry name" value="WD_REPEATS_2"/>
    <property type="match status" value="4"/>
</dbReference>
<dbReference type="InterPro" id="IPR056176">
    <property type="entry name" value="TPR_COPA_B"/>
</dbReference>
<dbReference type="GO" id="GO:0006890">
    <property type="term" value="P:retrograde vesicle-mediated transport, Golgi to endoplasmic reticulum"/>
    <property type="evidence" value="ECO:0007669"/>
    <property type="project" value="TreeGrafter"/>
</dbReference>
<dbReference type="GO" id="GO:0030126">
    <property type="term" value="C:COPI vesicle coat"/>
    <property type="evidence" value="ECO:0007669"/>
    <property type="project" value="TreeGrafter"/>
</dbReference>
<protein>
    <recommendedName>
        <fullName evidence="13">Coatomer subunit beta'</fullName>
    </recommendedName>
</protein>
<dbReference type="InterPro" id="IPR020472">
    <property type="entry name" value="WD40_PAC1"/>
</dbReference>
<evidence type="ECO:0000256" key="5">
    <source>
        <dbReference type="ARBA" id="ARBA00022574"/>
    </source>
</evidence>
<dbReference type="PRINTS" id="PR00320">
    <property type="entry name" value="GPROTEINBRPT"/>
</dbReference>
<keyword evidence="3 13" id="KW-0813">Transport</keyword>
<dbReference type="AlphaFoldDB" id="A0A161HFR9"/>
<feature type="repeat" description="WD" evidence="14">
    <location>
        <begin position="158"/>
        <end position="184"/>
    </location>
</feature>
<feature type="compositionally biased region" description="Acidic residues" evidence="15">
    <location>
        <begin position="791"/>
        <end position="824"/>
    </location>
</feature>
<keyword evidence="9 13" id="KW-0333">Golgi apparatus</keyword>
<dbReference type="GO" id="GO:0000139">
    <property type="term" value="C:Golgi membrane"/>
    <property type="evidence" value="ECO:0007669"/>
    <property type="project" value="UniProtKB-SubCell"/>
</dbReference>
<dbReference type="InterPro" id="IPR006692">
    <property type="entry name" value="Beta-prop_COPA/B_2nd"/>
</dbReference>
<feature type="region of interest" description="Disordered" evidence="15">
    <location>
        <begin position="777"/>
        <end position="831"/>
    </location>
</feature>
<keyword evidence="6" id="KW-0677">Repeat</keyword>